<keyword evidence="4" id="KW-0804">Transcription</keyword>
<proteinExistence type="inferred from homology"/>
<comment type="similarity">
    <text evidence="1">Belongs to the LysR transcriptional regulatory family.</text>
</comment>
<accession>A0A934KK03</accession>
<evidence type="ECO:0000256" key="4">
    <source>
        <dbReference type="ARBA" id="ARBA00023163"/>
    </source>
</evidence>
<dbReference type="Pfam" id="PF03466">
    <property type="entry name" value="LysR_substrate"/>
    <property type="match status" value="1"/>
</dbReference>
<dbReference type="PROSITE" id="PS50931">
    <property type="entry name" value="HTH_LYSR"/>
    <property type="match status" value="1"/>
</dbReference>
<keyword evidence="2" id="KW-0805">Transcription regulation</keyword>
<dbReference type="GO" id="GO:0003700">
    <property type="term" value="F:DNA-binding transcription factor activity"/>
    <property type="evidence" value="ECO:0007669"/>
    <property type="project" value="InterPro"/>
</dbReference>
<dbReference type="InterPro" id="IPR005119">
    <property type="entry name" value="LysR_subst-bd"/>
</dbReference>
<evidence type="ECO:0000256" key="1">
    <source>
        <dbReference type="ARBA" id="ARBA00009437"/>
    </source>
</evidence>
<dbReference type="PANTHER" id="PTHR30126:SF39">
    <property type="entry name" value="HTH-TYPE TRANSCRIPTIONAL REGULATOR CYSL"/>
    <property type="match status" value="1"/>
</dbReference>
<protein>
    <submittedName>
        <fullName evidence="6">LysR family transcriptional regulator</fullName>
    </submittedName>
</protein>
<evidence type="ECO:0000313" key="6">
    <source>
        <dbReference type="EMBL" id="MBJ7609147.1"/>
    </source>
</evidence>
<comment type="caution">
    <text evidence="6">The sequence shown here is derived from an EMBL/GenBank/DDBJ whole genome shotgun (WGS) entry which is preliminary data.</text>
</comment>
<dbReference type="InterPro" id="IPR036388">
    <property type="entry name" value="WH-like_DNA-bd_sf"/>
</dbReference>
<evidence type="ECO:0000313" key="7">
    <source>
        <dbReference type="Proteomes" id="UP000614410"/>
    </source>
</evidence>
<reference evidence="6 7" key="1">
    <citation type="submission" date="2020-10" db="EMBL/GenBank/DDBJ databases">
        <title>Ca. Dormibacterota MAGs.</title>
        <authorList>
            <person name="Montgomery K."/>
        </authorList>
    </citation>
    <scope>NUCLEOTIDE SEQUENCE [LARGE SCALE GENOMIC DNA]</scope>
    <source>
        <strain evidence="6">Mitchell_Peninsula_5</strain>
    </source>
</reference>
<dbReference type="SUPFAM" id="SSF53850">
    <property type="entry name" value="Periplasmic binding protein-like II"/>
    <property type="match status" value="1"/>
</dbReference>
<evidence type="ECO:0000256" key="3">
    <source>
        <dbReference type="ARBA" id="ARBA00023125"/>
    </source>
</evidence>
<evidence type="ECO:0000259" key="5">
    <source>
        <dbReference type="PROSITE" id="PS50931"/>
    </source>
</evidence>
<dbReference type="PANTHER" id="PTHR30126">
    <property type="entry name" value="HTH-TYPE TRANSCRIPTIONAL REGULATOR"/>
    <property type="match status" value="1"/>
</dbReference>
<organism evidence="6 7">
    <name type="scientific">Candidatus Amunia macphersoniae</name>
    <dbReference type="NCBI Taxonomy" id="3127014"/>
    <lineage>
        <taxon>Bacteria</taxon>
        <taxon>Bacillati</taxon>
        <taxon>Candidatus Dormiibacterota</taxon>
        <taxon>Candidatus Dormibacteria</taxon>
        <taxon>Candidatus Aeolococcales</taxon>
        <taxon>Candidatus Aeolococcaceae</taxon>
        <taxon>Candidatus Amunia</taxon>
    </lineage>
</organism>
<dbReference type="InterPro" id="IPR036390">
    <property type="entry name" value="WH_DNA-bd_sf"/>
</dbReference>
<dbReference type="InterPro" id="IPR000847">
    <property type="entry name" value="LysR_HTH_N"/>
</dbReference>
<dbReference type="SUPFAM" id="SSF46785">
    <property type="entry name" value="Winged helix' DNA-binding domain"/>
    <property type="match status" value="1"/>
</dbReference>
<dbReference type="GO" id="GO:0000976">
    <property type="term" value="F:transcription cis-regulatory region binding"/>
    <property type="evidence" value="ECO:0007669"/>
    <property type="project" value="TreeGrafter"/>
</dbReference>
<sequence length="331" mass="34537">MSSDSPPLGSLSRARRNSVLAVTAGQLRTFAAVAELGSVRAGAEQLNVTESAVSASVASLQRQIGAALIERAGRGVRLTPAGVRYAERVRHLLGELEAAAMAALGEASPDRGWLRIAAVSSVAEVHLPDLLAGFRGLLPDVGVELEVAPRNRVWSRLRGHHVDLAVAGRPPLDSGMVTYAVHANDLVIVATPGRHGVRGHETAWLLREPGSGMRATLESILHSLGNDAPCLTLGSHGAVIAGAVAGLGATLVARETVVSELAGGRLVEVPLPGTPLSRPFHLVGQLDLPPMARRFVDHVLASGEWRSPSVSAPGRPTPLRRVADLATLPSQ</sequence>
<feature type="domain" description="HTH lysR-type" evidence="5">
    <location>
        <begin position="22"/>
        <end position="79"/>
    </location>
</feature>
<dbReference type="Gene3D" id="1.10.10.10">
    <property type="entry name" value="Winged helix-like DNA-binding domain superfamily/Winged helix DNA-binding domain"/>
    <property type="match status" value="1"/>
</dbReference>
<name>A0A934KK03_9BACT</name>
<dbReference type="Gene3D" id="3.40.190.10">
    <property type="entry name" value="Periplasmic binding protein-like II"/>
    <property type="match status" value="2"/>
</dbReference>
<dbReference type="EMBL" id="JAEKNN010000030">
    <property type="protein sequence ID" value="MBJ7609147.1"/>
    <property type="molecule type" value="Genomic_DNA"/>
</dbReference>
<dbReference type="AlphaFoldDB" id="A0A934KK03"/>
<keyword evidence="3" id="KW-0238">DNA-binding</keyword>
<evidence type="ECO:0000256" key="2">
    <source>
        <dbReference type="ARBA" id="ARBA00023015"/>
    </source>
</evidence>
<gene>
    <name evidence="6" type="ORF">JF887_06910</name>
</gene>
<dbReference type="Pfam" id="PF00126">
    <property type="entry name" value="HTH_1"/>
    <property type="match status" value="1"/>
</dbReference>
<dbReference type="Proteomes" id="UP000614410">
    <property type="component" value="Unassembled WGS sequence"/>
</dbReference>